<evidence type="ECO:0000313" key="1">
    <source>
        <dbReference type="EMBL" id="RDI52661.1"/>
    </source>
</evidence>
<evidence type="ECO:0000313" key="2">
    <source>
        <dbReference type="Proteomes" id="UP000255355"/>
    </source>
</evidence>
<sequence length="429" mass="45617">MNIDWQIYYDAAKKCHDLATDLRSADKPVHDAVKNECGGMAGDAPGCREWGQTYDRTARDAMQACTNLADALTNVGYLLYATGYNYGIANKSKPPPHRPTLQELPVHQVSIPTSVRDNGIGIDHGGGVKELFDRLIAEILQQFGKLPNGDVKKLEKASSVWKTFADNGTVTGAAGRVAEIIGLFDSIEDKQGLPHILERLDTLRGGAEQVALATKNVAGPVSEYHAGTVDVRGKIESSITTAEWAIGLTVVAAAATAWFTFGGSAAAGAGGVGAIVTNTINTIRTVYQSNNLLRVVGLTAAAAGAVGVIKAFDAVPSLDSAIKSLESIIVMRVLLDDDGRDGEHSSDGPDEDFEGTGYSRDEIAEFARGHAGGDNPAMGRPTLPEIEETLQKGKTSPGAGNSVRYDYNGVRVIVNRDVPWRSTTYYPSR</sequence>
<keyword evidence="2" id="KW-1185">Reference proteome</keyword>
<proteinExistence type="predicted"/>
<dbReference type="Proteomes" id="UP000255355">
    <property type="component" value="Unassembled WGS sequence"/>
</dbReference>
<dbReference type="AlphaFoldDB" id="A0A370H7N7"/>
<accession>A0A370H7N7</accession>
<dbReference type="EMBL" id="QQAZ01000003">
    <property type="protein sequence ID" value="RDI52661.1"/>
    <property type="molecule type" value="Genomic_DNA"/>
</dbReference>
<dbReference type="STRING" id="1210089.GCA_001613165_03504"/>
<reference evidence="1 2" key="1">
    <citation type="submission" date="2018-07" db="EMBL/GenBank/DDBJ databases">
        <title>Genomic Encyclopedia of Type Strains, Phase IV (KMG-IV): sequencing the most valuable type-strain genomes for metagenomic binning, comparative biology and taxonomic classification.</title>
        <authorList>
            <person name="Goeker M."/>
        </authorList>
    </citation>
    <scope>NUCLEOTIDE SEQUENCE [LARGE SCALE GENOMIC DNA]</scope>
    <source>
        <strain evidence="1 2">DSM 44952</strain>
    </source>
</reference>
<organism evidence="1 2">
    <name type="scientific">Nocardia mexicana</name>
    <dbReference type="NCBI Taxonomy" id="279262"/>
    <lineage>
        <taxon>Bacteria</taxon>
        <taxon>Bacillati</taxon>
        <taxon>Actinomycetota</taxon>
        <taxon>Actinomycetes</taxon>
        <taxon>Mycobacteriales</taxon>
        <taxon>Nocardiaceae</taxon>
        <taxon>Nocardia</taxon>
    </lineage>
</organism>
<gene>
    <name evidence="1" type="ORF">DFR68_10345</name>
</gene>
<comment type="caution">
    <text evidence="1">The sequence shown here is derived from an EMBL/GenBank/DDBJ whole genome shotgun (WGS) entry which is preliminary data.</text>
</comment>
<dbReference type="OrthoDB" id="4504509at2"/>
<protein>
    <submittedName>
        <fullName evidence="1">Uncharacterized protein</fullName>
    </submittedName>
</protein>
<name>A0A370H7N7_9NOCA</name>